<dbReference type="Gene3D" id="1.10.260.40">
    <property type="entry name" value="lambda repressor-like DNA-binding domains"/>
    <property type="match status" value="1"/>
</dbReference>
<proteinExistence type="predicted"/>
<dbReference type="EMBL" id="JRJU01000017">
    <property type="protein sequence ID" value="KHF39561.1"/>
    <property type="molecule type" value="Genomic_DNA"/>
</dbReference>
<evidence type="ECO:0000313" key="6">
    <source>
        <dbReference type="EMBL" id="KHF39561.1"/>
    </source>
</evidence>
<dbReference type="InterPro" id="IPR000843">
    <property type="entry name" value="HTH_LacI"/>
</dbReference>
<dbReference type="SUPFAM" id="SSF53822">
    <property type="entry name" value="Periplasmic binding protein-like I"/>
    <property type="match status" value="1"/>
</dbReference>
<accession>A0A0B0IIQ8</accession>
<evidence type="ECO:0000259" key="5">
    <source>
        <dbReference type="PROSITE" id="PS50943"/>
    </source>
</evidence>
<dbReference type="GO" id="GO:0000976">
    <property type="term" value="F:transcription cis-regulatory region binding"/>
    <property type="evidence" value="ECO:0007669"/>
    <property type="project" value="TreeGrafter"/>
</dbReference>
<comment type="caution">
    <text evidence="6">The sequence shown here is derived from an EMBL/GenBank/DDBJ whole genome shotgun (WGS) entry which is preliminary data.</text>
</comment>
<organism evidence="6 7">
    <name type="scientific">Halalkalibacter okhensis</name>
    <dbReference type="NCBI Taxonomy" id="333138"/>
    <lineage>
        <taxon>Bacteria</taxon>
        <taxon>Bacillati</taxon>
        <taxon>Bacillota</taxon>
        <taxon>Bacilli</taxon>
        <taxon>Bacillales</taxon>
        <taxon>Bacillaceae</taxon>
        <taxon>Halalkalibacter</taxon>
    </lineage>
</organism>
<keyword evidence="3" id="KW-0804">Transcription</keyword>
<feature type="domain" description="HTH lacI-type" evidence="4">
    <location>
        <begin position="3"/>
        <end position="58"/>
    </location>
</feature>
<dbReference type="PROSITE" id="PS50932">
    <property type="entry name" value="HTH_LACI_2"/>
    <property type="match status" value="1"/>
</dbReference>
<dbReference type="OrthoDB" id="1639518at2"/>
<dbReference type="PROSITE" id="PS00356">
    <property type="entry name" value="HTH_LACI_1"/>
    <property type="match status" value="1"/>
</dbReference>
<dbReference type="Pfam" id="PF00356">
    <property type="entry name" value="LacI"/>
    <property type="match status" value="1"/>
</dbReference>
<dbReference type="InterPro" id="IPR046335">
    <property type="entry name" value="LacI/GalR-like_sensor"/>
</dbReference>
<dbReference type="SUPFAM" id="SSF47413">
    <property type="entry name" value="lambda repressor-like DNA-binding domains"/>
    <property type="match status" value="1"/>
</dbReference>
<sequence length="346" mass="38632">MKITMDEVAKRAGVSKTTVSRIINGNYSHVNEETKKRVMKVIEELNYRPNAVAKSLKQMKTNVIGIVLSNLQNPFWSQVLEGVEDTCRAQGYNLMICNSNDKSELEVEHIEGLRLKQVDGIIVNPTMKNKEMFHSLVDSGFPIIAINRKIEGVPIDTVVVDNVKGAYLAVEHFIQIGKKSVAIMVYPPSGISPRLERIEGYRQSLARNNLNVNENLIRVIDEERGGAKQEVKKLLSQRERPDAIFSTNNMMTLEILEGIKELGLSVPEDVSLIGYDETVWSQHLNPPLTTVSQPSYKMGELAAGKLIEALKSKQKKQATIDSLEPSLIIRQSCQLKEETGYSKGGV</sequence>
<dbReference type="eggNOG" id="COG1609">
    <property type="taxonomic scope" value="Bacteria"/>
</dbReference>
<evidence type="ECO:0000256" key="3">
    <source>
        <dbReference type="ARBA" id="ARBA00023163"/>
    </source>
</evidence>
<dbReference type="Pfam" id="PF13377">
    <property type="entry name" value="Peripla_BP_3"/>
    <property type="match status" value="1"/>
</dbReference>
<dbReference type="CDD" id="cd01392">
    <property type="entry name" value="HTH_LacI"/>
    <property type="match status" value="1"/>
</dbReference>
<dbReference type="CDD" id="cd19977">
    <property type="entry name" value="PBP1_EndR-like"/>
    <property type="match status" value="1"/>
</dbReference>
<dbReference type="GO" id="GO:0003700">
    <property type="term" value="F:DNA-binding transcription factor activity"/>
    <property type="evidence" value="ECO:0007669"/>
    <property type="project" value="TreeGrafter"/>
</dbReference>
<gene>
    <name evidence="6" type="ORF">LQ50_14015</name>
</gene>
<dbReference type="PRINTS" id="PR00036">
    <property type="entry name" value="HTHLACI"/>
</dbReference>
<dbReference type="PROSITE" id="PS50943">
    <property type="entry name" value="HTH_CROC1"/>
    <property type="match status" value="1"/>
</dbReference>
<name>A0A0B0IIQ8_9BACI</name>
<dbReference type="AlphaFoldDB" id="A0A0B0IIQ8"/>
<dbReference type="PANTHER" id="PTHR30146">
    <property type="entry name" value="LACI-RELATED TRANSCRIPTIONAL REPRESSOR"/>
    <property type="match status" value="1"/>
</dbReference>
<dbReference type="InterPro" id="IPR001387">
    <property type="entry name" value="Cro/C1-type_HTH"/>
</dbReference>
<evidence type="ECO:0000256" key="1">
    <source>
        <dbReference type="ARBA" id="ARBA00023015"/>
    </source>
</evidence>
<evidence type="ECO:0000313" key="7">
    <source>
        <dbReference type="Proteomes" id="UP000030832"/>
    </source>
</evidence>
<evidence type="ECO:0000256" key="2">
    <source>
        <dbReference type="ARBA" id="ARBA00023125"/>
    </source>
</evidence>
<reference evidence="6 7" key="1">
    <citation type="submission" date="2014-09" db="EMBL/GenBank/DDBJ databases">
        <title>Genome sequencing and annotation of Bacillus Okhensis strain Kh10-101T.</title>
        <authorList>
            <person name="Prakash J.S."/>
        </authorList>
    </citation>
    <scope>NUCLEOTIDE SEQUENCE [LARGE SCALE GENOMIC DNA]</scope>
    <source>
        <strain evidence="7">Kh10-101T</strain>
    </source>
</reference>
<protein>
    <submittedName>
        <fullName evidence="6">Transcriptional regulator</fullName>
    </submittedName>
</protein>
<dbReference type="STRING" id="333138.LQ50_14015"/>
<feature type="domain" description="HTH cro/C1-type" evidence="5">
    <location>
        <begin position="2"/>
        <end position="48"/>
    </location>
</feature>
<dbReference type="SMART" id="SM00354">
    <property type="entry name" value="HTH_LACI"/>
    <property type="match status" value="1"/>
</dbReference>
<dbReference type="PANTHER" id="PTHR30146:SF109">
    <property type="entry name" value="HTH-TYPE TRANSCRIPTIONAL REGULATOR GALS"/>
    <property type="match status" value="1"/>
</dbReference>
<keyword evidence="7" id="KW-1185">Reference proteome</keyword>
<dbReference type="InterPro" id="IPR028082">
    <property type="entry name" value="Peripla_BP_I"/>
</dbReference>
<dbReference type="Gene3D" id="3.40.50.2300">
    <property type="match status" value="2"/>
</dbReference>
<dbReference type="Proteomes" id="UP000030832">
    <property type="component" value="Unassembled WGS sequence"/>
</dbReference>
<evidence type="ECO:0000259" key="4">
    <source>
        <dbReference type="PROSITE" id="PS50932"/>
    </source>
</evidence>
<keyword evidence="2" id="KW-0238">DNA-binding</keyword>
<dbReference type="InterPro" id="IPR010982">
    <property type="entry name" value="Lambda_DNA-bd_dom_sf"/>
</dbReference>
<keyword evidence="1" id="KW-0805">Transcription regulation</keyword>